<protein>
    <submittedName>
        <fullName evidence="7">Na+-driven multidrug efflux pump</fullName>
    </submittedName>
</protein>
<gene>
    <name evidence="7" type="ORF">CLV48_102122</name>
</gene>
<feature type="transmembrane region" description="Helical" evidence="6">
    <location>
        <begin position="345"/>
        <end position="365"/>
    </location>
</feature>
<feature type="transmembrane region" description="Helical" evidence="6">
    <location>
        <begin position="269"/>
        <end position="288"/>
    </location>
</feature>
<feature type="transmembrane region" description="Helical" evidence="6">
    <location>
        <begin position="405"/>
        <end position="424"/>
    </location>
</feature>
<keyword evidence="2" id="KW-1003">Cell membrane</keyword>
<evidence type="ECO:0000313" key="7">
    <source>
        <dbReference type="EMBL" id="PSL06307.1"/>
    </source>
</evidence>
<evidence type="ECO:0000256" key="1">
    <source>
        <dbReference type="ARBA" id="ARBA00004651"/>
    </source>
</evidence>
<feature type="transmembrane region" description="Helical" evidence="6">
    <location>
        <begin position="134"/>
        <end position="153"/>
    </location>
</feature>
<evidence type="ECO:0000256" key="6">
    <source>
        <dbReference type="SAM" id="Phobius"/>
    </source>
</evidence>
<feature type="transmembrane region" description="Helical" evidence="6">
    <location>
        <begin position="160"/>
        <end position="182"/>
    </location>
</feature>
<dbReference type="OrthoDB" id="5365632at2"/>
<feature type="transmembrane region" description="Helical" evidence="6">
    <location>
        <begin position="314"/>
        <end position="339"/>
    </location>
</feature>
<feature type="transmembrane region" description="Helical" evidence="6">
    <location>
        <begin position="15"/>
        <end position="36"/>
    </location>
</feature>
<dbReference type="Proteomes" id="UP000240708">
    <property type="component" value="Unassembled WGS sequence"/>
</dbReference>
<keyword evidence="8" id="KW-1185">Reference proteome</keyword>
<proteinExistence type="predicted"/>
<evidence type="ECO:0000256" key="4">
    <source>
        <dbReference type="ARBA" id="ARBA00022989"/>
    </source>
</evidence>
<feature type="transmembrane region" description="Helical" evidence="6">
    <location>
        <begin position="377"/>
        <end position="399"/>
    </location>
</feature>
<feature type="transmembrane region" description="Helical" evidence="6">
    <location>
        <begin position="436"/>
        <end position="460"/>
    </location>
</feature>
<comment type="caution">
    <text evidence="7">The sequence shown here is derived from an EMBL/GenBank/DDBJ whole genome shotgun (WGS) entry which is preliminary data.</text>
</comment>
<keyword evidence="5 6" id="KW-0472">Membrane</keyword>
<dbReference type="EMBL" id="PYGF01000002">
    <property type="protein sequence ID" value="PSL06307.1"/>
    <property type="molecule type" value="Genomic_DNA"/>
</dbReference>
<evidence type="ECO:0000256" key="5">
    <source>
        <dbReference type="ARBA" id="ARBA00023136"/>
    </source>
</evidence>
<organism evidence="7 8">
    <name type="scientific">Cecembia rubra</name>
    <dbReference type="NCBI Taxonomy" id="1485585"/>
    <lineage>
        <taxon>Bacteria</taxon>
        <taxon>Pseudomonadati</taxon>
        <taxon>Bacteroidota</taxon>
        <taxon>Cytophagia</taxon>
        <taxon>Cytophagales</taxon>
        <taxon>Cyclobacteriaceae</taxon>
        <taxon>Cecembia</taxon>
    </lineage>
</organism>
<keyword evidence="4 6" id="KW-1133">Transmembrane helix</keyword>
<feature type="transmembrane region" description="Helical" evidence="6">
    <location>
        <begin position="466"/>
        <end position="490"/>
    </location>
</feature>
<feature type="transmembrane region" description="Helical" evidence="6">
    <location>
        <begin position="188"/>
        <end position="211"/>
    </location>
</feature>
<reference evidence="7 8" key="1">
    <citation type="submission" date="2018-03" db="EMBL/GenBank/DDBJ databases">
        <title>Genomic Encyclopedia of Archaeal and Bacterial Type Strains, Phase II (KMG-II): from individual species to whole genera.</title>
        <authorList>
            <person name="Goeker M."/>
        </authorList>
    </citation>
    <scope>NUCLEOTIDE SEQUENCE [LARGE SCALE GENOMIC DNA]</scope>
    <source>
        <strain evidence="7 8">DSM 28057</strain>
    </source>
</reference>
<sequence>MSSSQRNKRIAKNSLFLYIRMVVVLIANLYTVRLVFKTLGVIDYGIFDVITGITTILITVTGVLSTATQRFYSISFGEKNLEKISLVFSTSLKIYFGLSMIIILFGQTIGVWFINSKLNMPIERLPAVHMVFQFSLFSSFFMLMQVPYFSAVIAKEDLDVFSFISLLEVLLKVLSISIISKAEGDKLIFYGIALFIISILVFLCYFIFAYLKYPFLRFKSKTDKVLLNELVSFSSWSLFGSLASVSINQFITILMNISFGPSVNATRAISLQVYGVLGSLTSSIFLALRPQMIQSYSEKSFNYLNSLFNFSNKAIYYGLLIICIPLFIEMESILVFWLSNNDPQTILFCRLILVYGLIMALNNPISIIIQATGHVKVYHLIVEFFTLLCGPISLILFKAGFSPSSSYYVIILMSIFAHVARVILLRKFYNEFDFPYYIKSFLVPAFAVTFIAFFTGFLFSKIDTGFYIRIPVGLLISLIIISVLVYFFGLSGSEKLEVKKIYENIKLRLIKNGR</sequence>
<dbReference type="InterPro" id="IPR050833">
    <property type="entry name" value="Poly_Biosynth_Transport"/>
</dbReference>
<name>A0A2P8EA47_9BACT</name>
<accession>A0A2P8EA47</accession>
<keyword evidence="3 6" id="KW-0812">Transmembrane</keyword>
<dbReference type="GO" id="GO:0005886">
    <property type="term" value="C:plasma membrane"/>
    <property type="evidence" value="ECO:0007669"/>
    <property type="project" value="UniProtKB-SubCell"/>
</dbReference>
<feature type="transmembrane region" description="Helical" evidence="6">
    <location>
        <begin position="231"/>
        <end position="257"/>
    </location>
</feature>
<dbReference type="PANTHER" id="PTHR30250">
    <property type="entry name" value="PST FAMILY PREDICTED COLANIC ACID TRANSPORTER"/>
    <property type="match status" value="1"/>
</dbReference>
<comment type="subcellular location">
    <subcellularLocation>
        <location evidence="1">Cell membrane</location>
        <topology evidence="1">Multi-pass membrane protein</topology>
    </subcellularLocation>
</comment>
<dbReference type="PANTHER" id="PTHR30250:SF26">
    <property type="entry name" value="PSMA PROTEIN"/>
    <property type="match status" value="1"/>
</dbReference>
<dbReference type="AlphaFoldDB" id="A0A2P8EA47"/>
<dbReference type="RefSeq" id="WP_146140069.1">
    <property type="nucleotide sequence ID" value="NZ_PYGF01000002.1"/>
</dbReference>
<feature type="transmembrane region" description="Helical" evidence="6">
    <location>
        <begin position="94"/>
        <end position="114"/>
    </location>
</feature>
<feature type="transmembrane region" description="Helical" evidence="6">
    <location>
        <begin position="42"/>
        <end position="64"/>
    </location>
</feature>
<evidence type="ECO:0000313" key="8">
    <source>
        <dbReference type="Proteomes" id="UP000240708"/>
    </source>
</evidence>
<evidence type="ECO:0000256" key="3">
    <source>
        <dbReference type="ARBA" id="ARBA00022692"/>
    </source>
</evidence>
<evidence type="ECO:0000256" key="2">
    <source>
        <dbReference type="ARBA" id="ARBA00022475"/>
    </source>
</evidence>